<dbReference type="RefSeq" id="WP_345044103.1">
    <property type="nucleotide sequence ID" value="NZ_BAAAYL010000001.1"/>
</dbReference>
<protein>
    <recommendedName>
        <fullName evidence="3">Cupin domain-containing protein</fullName>
    </recommendedName>
</protein>
<evidence type="ECO:0008006" key="3">
    <source>
        <dbReference type="Google" id="ProtNLM"/>
    </source>
</evidence>
<reference evidence="2" key="1">
    <citation type="journal article" date="2019" name="Int. J. Syst. Evol. Microbiol.">
        <title>The Global Catalogue of Microorganisms (GCM) 10K type strain sequencing project: providing services to taxonomists for standard genome sequencing and annotation.</title>
        <authorList>
            <consortium name="The Broad Institute Genomics Platform"/>
            <consortium name="The Broad Institute Genome Sequencing Center for Infectious Disease"/>
            <person name="Wu L."/>
            <person name="Ma J."/>
        </authorList>
    </citation>
    <scope>NUCLEOTIDE SEQUENCE [LARGE SCALE GENOMIC DNA]</scope>
    <source>
        <strain evidence="2">JCM 9651</strain>
    </source>
</reference>
<dbReference type="InterPro" id="IPR014710">
    <property type="entry name" value="RmlC-like_jellyroll"/>
</dbReference>
<evidence type="ECO:0000313" key="2">
    <source>
        <dbReference type="Proteomes" id="UP001499990"/>
    </source>
</evidence>
<organism evidence="1 2">
    <name type="scientific">Streptomyces sannanensis</name>
    <dbReference type="NCBI Taxonomy" id="285536"/>
    <lineage>
        <taxon>Bacteria</taxon>
        <taxon>Bacillati</taxon>
        <taxon>Actinomycetota</taxon>
        <taxon>Actinomycetes</taxon>
        <taxon>Kitasatosporales</taxon>
        <taxon>Streptomycetaceae</taxon>
        <taxon>Streptomyces</taxon>
    </lineage>
</organism>
<dbReference type="SUPFAM" id="SSF51182">
    <property type="entry name" value="RmlC-like cupins"/>
    <property type="match status" value="1"/>
</dbReference>
<dbReference type="EMBL" id="BAAAYL010000001">
    <property type="protein sequence ID" value="GAA3379550.1"/>
    <property type="molecule type" value="Genomic_DNA"/>
</dbReference>
<proteinExistence type="predicted"/>
<dbReference type="InterPro" id="IPR011051">
    <property type="entry name" value="RmlC_Cupin_sf"/>
</dbReference>
<keyword evidence="2" id="KW-1185">Reference proteome</keyword>
<name>A0ABP6SLH6_9ACTN</name>
<evidence type="ECO:0000313" key="1">
    <source>
        <dbReference type="EMBL" id="GAA3379550.1"/>
    </source>
</evidence>
<sequence length="167" mass="17538">MAADPYPNADGVFLDDLLRDAAEETTQGALWRLTGTGRQLDANLVRLPPAGSVADHVESDLDVLITGMAGHGTLRRDDTDHVLFPGTVHFLPRGTARGVQAGPQGVVYLTVHRRRPGLTIASASLSAEAEGGEPPCLLSRVCPACGALVEVRAAAHCARCGEQLPRA</sequence>
<gene>
    <name evidence="1" type="ORF">GCM10020367_63560</name>
</gene>
<dbReference type="Gene3D" id="2.60.120.10">
    <property type="entry name" value="Jelly Rolls"/>
    <property type="match status" value="1"/>
</dbReference>
<accession>A0ABP6SLH6</accession>
<dbReference type="Proteomes" id="UP001499990">
    <property type="component" value="Unassembled WGS sequence"/>
</dbReference>
<comment type="caution">
    <text evidence="1">The sequence shown here is derived from an EMBL/GenBank/DDBJ whole genome shotgun (WGS) entry which is preliminary data.</text>
</comment>